<name>A0A6N6K8Q3_9ENTR</name>
<comment type="caution">
    <text evidence="1">The sequence shown here is derived from an EMBL/GenBank/DDBJ whole genome shotgun (WGS) entry which is preliminary data.</text>
</comment>
<dbReference type="EMBL" id="QRDC01000006">
    <property type="protein sequence ID" value="KAA1278453.1"/>
    <property type="molecule type" value="Genomic_DNA"/>
</dbReference>
<organism evidence="1 2">
    <name type="scientific">Citrobacter pasteurii</name>
    <dbReference type="NCBI Taxonomy" id="1563222"/>
    <lineage>
        <taxon>Bacteria</taxon>
        <taxon>Pseudomonadati</taxon>
        <taxon>Pseudomonadota</taxon>
        <taxon>Gammaproteobacteria</taxon>
        <taxon>Enterobacterales</taxon>
        <taxon>Enterobacteriaceae</taxon>
        <taxon>Citrobacter</taxon>
    </lineage>
</organism>
<reference evidence="1 2" key="1">
    <citation type="submission" date="2018-08" db="EMBL/GenBank/DDBJ databases">
        <title>Complete genomic analysis of a Citrobacter pasteurii isolated from cockles (Cerastoderma edule) containing a new chromosomic qnrB allele.</title>
        <authorList>
            <person name="Rodrigues A."/>
            <person name="Baptista T."/>
            <person name="Quesada A."/>
            <person name="Campos M.J."/>
        </authorList>
    </citation>
    <scope>NUCLEOTIDE SEQUENCE [LARGE SCALE GENOMIC DNA]</scope>
    <source>
        <strain evidence="1 2">BA18</strain>
    </source>
</reference>
<protein>
    <submittedName>
        <fullName evidence="1">Uncharacterized protein</fullName>
    </submittedName>
</protein>
<sequence length="102" mass="11753">MSFTGQCAETIQETIGAHYTLKIIKKENGNSVSKEFCAVSQEIFTNLFIGMDKEVVHRRGLLRNSLHLSSQLKVIRSSWLECLHIPKSYIKFVLIHFKNQSR</sequence>
<evidence type="ECO:0000313" key="1">
    <source>
        <dbReference type="EMBL" id="KAA1278453.1"/>
    </source>
</evidence>
<proteinExistence type="predicted"/>
<accession>A0A6N6K8Q3</accession>
<evidence type="ECO:0000313" key="2">
    <source>
        <dbReference type="Proteomes" id="UP000468420"/>
    </source>
</evidence>
<dbReference type="AlphaFoldDB" id="A0A6N6K8Q3"/>
<gene>
    <name evidence="1" type="ORF">DXF85_08275</name>
</gene>
<dbReference type="Proteomes" id="UP000468420">
    <property type="component" value="Unassembled WGS sequence"/>
</dbReference>